<dbReference type="RefSeq" id="WP_043872593.1">
    <property type="nucleotide sequence ID" value="NZ_CCVW01000001.1"/>
</dbReference>
<dbReference type="AlphaFoldDB" id="A0A078KW42"/>
<dbReference type="eggNOG" id="ENOG50335RT">
    <property type="taxonomic scope" value="Bacteria"/>
</dbReference>
<protein>
    <submittedName>
        <fullName evidence="2">Uncharacterized protein</fullName>
    </submittedName>
</protein>
<keyword evidence="3" id="KW-1185">Reference proteome</keyword>
<feature type="chain" id="PRO_5009744036" evidence="1">
    <location>
        <begin position="19"/>
        <end position="115"/>
    </location>
</feature>
<reference evidence="2 3" key="1">
    <citation type="submission" date="2014-06" db="EMBL/GenBank/DDBJ databases">
        <authorList>
            <person name="Urmite Genomes Urmite Genomes"/>
        </authorList>
    </citation>
    <scope>NUCLEOTIDE SEQUENCE [LARGE SCALE GENOMIC DNA]</scope>
</reference>
<evidence type="ECO:0000313" key="2">
    <source>
        <dbReference type="EMBL" id="CDZ75969.1"/>
    </source>
</evidence>
<sequence length="115" mass="12382">MKAPIMVIALLCSGLATAQTLDTQHFTIAINCQSPEYEVGCDKASYQGTNKATGGTINLMGRQIMQMCADGVTPCHSLGYQFTNGKIIYFVSEDGHLLVTDGAKVLVDESGTWQF</sequence>
<keyword evidence="1" id="KW-0732">Signal</keyword>
<organism evidence="2 3">
    <name type="scientific">Legionella massiliensis</name>
    <dbReference type="NCBI Taxonomy" id="1034943"/>
    <lineage>
        <taxon>Bacteria</taxon>
        <taxon>Pseudomonadati</taxon>
        <taxon>Pseudomonadota</taxon>
        <taxon>Gammaproteobacteria</taxon>
        <taxon>Legionellales</taxon>
        <taxon>Legionellaceae</taxon>
        <taxon>Legionella</taxon>
    </lineage>
</organism>
<feature type="signal peptide" evidence="1">
    <location>
        <begin position="1"/>
        <end position="18"/>
    </location>
</feature>
<dbReference type="Proteomes" id="UP000044071">
    <property type="component" value="Unassembled WGS sequence"/>
</dbReference>
<accession>A0A078KW42</accession>
<evidence type="ECO:0000313" key="3">
    <source>
        <dbReference type="Proteomes" id="UP000044071"/>
    </source>
</evidence>
<dbReference type="EMBL" id="CCSB01000001">
    <property type="protein sequence ID" value="CDZ75969.1"/>
    <property type="molecule type" value="Genomic_DNA"/>
</dbReference>
<proteinExistence type="predicted"/>
<dbReference type="STRING" id="1034943.BN59_00232"/>
<gene>
    <name evidence="2" type="ORF">BN59_00232</name>
</gene>
<dbReference type="OrthoDB" id="512976at2"/>
<name>A0A078KW42_9GAMM</name>
<evidence type="ECO:0000256" key="1">
    <source>
        <dbReference type="SAM" id="SignalP"/>
    </source>
</evidence>